<evidence type="ECO:0000256" key="1">
    <source>
        <dbReference type="ARBA" id="ARBA00005771"/>
    </source>
</evidence>
<dbReference type="Pfam" id="PF00685">
    <property type="entry name" value="Sulfotransfer_1"/>
    <property type="match status" value="1"/>
</dbReference>
<dbReference type="InterPro" id="IPR000863">
    <property type="entry name" value="Sulfotransferase_dom"/>
</dbReference>
<reference evidence="5" key="1">
    <citation type="submission" date="2023-03" db="EMBL/GenBank/DDBJ databases">
        <title>Chromosome-scale reference genome and RAD-based genetic map of yellow starthistle (Centaurea solstitialis) reveal putative structural variation and QTLs associated with invader traits.</title>
        <authorList>
            <person name="Reatini B."/>
            <person name="Cang F.A."/>
            <person name="Jiang Q."/>
            <person name="Mckibben M.T.W."/>
            <person name="Barker M.S."/>
            <person name="Rieseberg L.H."/>
            <person name="Dlugosch K.M."/>
        </authorList>
    </citation>
    <scope>NUCLEOTIDE SEQUENCE</scope>
    <source>
        <strain evidence="5">CAN-66</strain>
        <tissue evidence="5">Leaf</tissue>
    </source>
</reference>
<dbReference type="Proteomes" id="UP001172457">
    <property type="component" value="Unassembled WGS sequence"/>
</dbReference>
<protein>
    <recommendedName>
        <fullName evidence="3">Sulfotransferase</fullName>
        <ecNumber evidence="3">2.8.2.-</ecNumber>
    </recommendedName>
</protein>
<dbReference type="Gene3D" id="3.40.50.300">
    <property type="entry name" value="P-loop containing nucleotide triphosphate hydrolases"/>
    <property type="match status" value="1"/>
</dbReference>
<keyword evidence="2 3" id="KW-0808">Transferase</keyword>
<proteinExistence type="inferred from homology"/>
<comment type="similarity">
    <text evidence="1 3">Belongs to the sulfotransferase 1 family.</text>
</comment>
<dbReference type="EMBL" id="JARYMX010000038">
    <property type="protein sequence ID" value="KAJ9536272.1"/>
    <property type="molecule type" value="Genomic_DNA"/>
</dbReference>
<dbReference type="PANTHER" id="PTHR11783">
    <property type="entry name" value="SULFOTRANSFERASE SULT"/>
    <property type="match status" value="1"/>
</dbReference>
<keyword evidence="6" id="KW-1185">Reference proteome</keyword>
<organism evidence="5 6">
    <name type="scientific">Centaurea solstitialis</name>
    <name type="common">yellow star-thistle</name>
    <dbReference type="NCBI Taxonomy" id="347529"/>
    <lineage>
        <taxon>Eukaryota</taxon>
        <taxon>Viridiplantae</taxon>
        <taxon>Streptophyta</taxon>
        <taxon>Embryophyta</taxon>
        <taxon>Tracheophyta</taxon>
        <taxon>Spermatophyta</taxon>
        <taxon>Magnoliopsida</taxon>
        <taxon>eudicotyledons</taxon>
        <taxon>Gunneridae</taxon>
        <taxon>Pentapetalae</taxon>
        <taxon>asterids</taxon>
        <taxon>campanulids</taxon>
        <taxon>Asterales</taxon>
        <taxon>Asteraceae</taxon>
        <taxon>Carduoideae</taxon>
        <taxon>Cardueae</taxon>
        <taxon>Centaureinae</taxon>
        <taxon>Centaurea</taxon>
    </lineage>
</organism>
<name>A0AA38VRR9_9ASTR</name>
<gene>
    <name evidence="5" type="ORF">OSB04_un000544</name>
</gene>
<evidence type="ECO:0000313" key="5">
    <source>
        <dbReference type="EMBL" id="KAJ9536272.1"/>
    </source>
</evidence>
<evidence type="ECO:0000259" key="4">
    <source>
        <dbReference type="Pfam" id="PF00685"/>
    </source>
</evidence>
<comment type="caution">
    <text evidence="5">The sequence shown here is derived from an EMBL/GenBank/DDBJ whole genome shotgun (WGS) entry which is preliminary data.</text>
</comment>
<evidence type="ECO:0000256" key="2">
    <source>
        <dbReference type="ARBA" id="ARBA00022679"/>
    </source>
</evidence>
<sequence>MSTSEPLPTTFESEDDALYEKFVEEYEQLIKTLPEGKGWWVEHLYNYNGFWLAPVMVKNILLFDTYFKSQPSDIFLAAFIKSGTTWLKALMFSTINRHRYTMSDHQLFHQGPQSTFPNMEIAFDPTIDLTHLPAPRLFSTHLPLTLLPASMTSCKFVYVCRDPKDVLISKWYFTNKIRSKDLAPLSLDEAFELFCQGISECGPFWDHVLQYWRASLDSPEKFLFLKYEELKKQPKVELRKLAAFMGQPFTAEEDEKGVVEEIVKLCSFENLSNLEVNKKGVGNFKALDVENRFFLQERRDWRLEKLLD</sequence>
<feature type="domain" description="Sulfotransferase" evidence="4">
    <location>
        <begin position="71"/>
        <end position="280"/>
    </location>
</feature>
<dbReference type="InterPro" id="IPR027417">
    <property type="entry name" value="P-loop_NTPase"/>
</dbReference>
<evidence type="ECO:0000256" key="3">
    <source>
        <dbReference type="RuleBase" id="RU361155"/>
    </source>
</evidence>
<dbReference type="GO" id="GO:0008146">
    <property type="term" value="F:sulfotransferase activity"/>
    <property type="evidence" value="ECO:0007669"/>
    <property type="project" value="InterPro"/>
</dbReference>
<dbReference type="AlphaFoldDB" id="A0AA38VRR9"/>
<dbReference type="EC" id="2.8.2.-" evidence="3"/>
<evidence type="ECO:0000313" key="6">
    <source>
        <dbReference type="Proteomes" id="UP001172457"/>
    </source>
</evidence>
<dbReference type="SUPFAM" id="SSF52540">
    <property type="entry name" value="P-loop containing nucleoside triphosphate hydrolases"/>
    <property type="match status" value="1"/>
</dbReference>
<accession>A0AA38VRR9</accession>